<name>A0A0C3LZR6_9AGAM</name>
<evidence type="ECO:0000313" key="2">
    <source>
        <dbReference type="EMBL" id="KIO26867.1"/>
    </source>
</evidence>
<sequence>MLNAADRTSSEPDSPSDTTPPTVDRGPESGDRERKEQTAGSNNGRAEDLLPPEIWTEVCRKLRQLDRAEAARHHERNTWQYPELSVRTRHWDVPVCTSRSLVPLSKTCRFLYRVSTPLLLEAVRIYPRYGSPERGLGDFDILRQMKALGRLPHDGLQQIKDLGVELRSSLNPLSMREELLLNQLNDLLSRLQHLRHLTLVRIPPDDALMRRITALPLQELRLWKSSPSPSASDISACISTRPQVRLRSLIVEARIGTSVNEVGCQWVDKLATGTMVDLLLDVGLLPPNNSALLEHLRSLTLRGLHHDPNLLDKLSTFFSRAPKLEDLYMWLDAPTDPSPARILILPAISRFELYSSWIPYLVLGTSVTRIKVLVQTGTTPEQIIRFMSQSAESVKYLSLQYNHSYPEGAWTGDALQDLVRLFPDLIHFSFRLEDPTDLRAEFD</sequence>
<dbReference type="InterPro" id="IPR032675">
    <property type="entry name" value="LRR_dom_sf"/>
</dbReference>
<dbReference type="HOGENOM" id="CLU_618466_0_0_1"/>
<protein>
    <recommendedName>
        <fullName evidence="4">F-box domain-containing protein</fullName>
    </recommendedName>
</protein>
<dbReference type="Proteomes" id="UP000054248">
    <property type="component" value="Unassembled WGS sequence"/>
</dbReference>
<evidence type="ECO:0008006" key="4">
    <source>
        <dbReference type="Google" id="ProtNLM"/>
    </source>
</evidence>
<accession>A0A0C3LZR6</accession>
<proteinExistence type="predicted"/>
<feature type="compositionally biased region" description="Low complexity" evidence="1">
    <location>
        <begin position="11"/>
        <end position="24"/>
    </location>
</feature>
<reference evidence="2 3" key="1">
    <citation type="submission" date="2014-04" db="EMBL/GenBank/DDBJ databases">
        <authorList>
            <consortium name="DOE Joint Genome Institute"/>
            <person name="Kuo A."/>
            <person name="Girlanda M."/>
            <person name="Perotto S."/>
            <person name="Kohler A."/>
            <person name="Nagy L.G."/>
            <person name="Floudas D."/>
            <person name="Copeland A."/>
            <person name="Barry K.W."/>
            <person name="Cichocki N."/>
            <person name="Veneault-Fourrey C."/>
            <person name="LaButti K."/>
            <person name="Lindquist E.A."/>
            <person name="Lipzen A."/>
            <person name="Lundell T."/>
            <person name="Morin E."/>
            <person name="Murat C."/>
            <person name="Sun H."/>
            <person name="Tunlid A."/>
            <person name="Henrissat B."/>
            <person name="Grigoriev I.V."/>
            <person name="Hibbett D.S."/>
            <person name="Martin F."/>
            <person name="Nordberg H.P."/>
            <person name="Cantor M.N."/>
            <person name="Hua S.X."/>
        </authorList>
    </citation>
    <scope>NUCLEOTIDE SEQUENCE [LARGE SCALE GENOMIC DNA]</scope>
    <source>
        <strain evidence="2 3">MUT 4182</strain>
    </source>
</reference>
<reference evidence="3" key="2">
    <citation type="submission" date="2015-01" db="EMBL/GenBank/DDBJ databases">
        <title>Evolutionary Origins and Diversification of the Mycorrhizal Mutualists.</title>
        <authorList>
            <consortium name="DOE Joint Genome Institute"/>
            <consortium name="Mycorrhizal Genomics Consortium"/>
            <person name="Kohler A."/>
            <person name="Kuo A."/>
            <person name="Nagy L.G."/>
            <person name="Floudas D."/>
            <person name="Copeland A."/>
            <person name="Barry K.W."/>
            <person name="Cichocki N."/>
            <person name="Veneault-Fourrey C."/>
            <person name="LaButti K."/>
            <person name="Lindquist E.A."/>
            <person name="Lipzen A."/>
            <person name="Lundell T."/>
            <person name="Morin E."/>
            <person name="Murat C."/>
            <person name="Riley R."/>
            <person name="Ohm R."/>
            <person name="Sun H."/>
            <person name="Tunlid A."/>
            <person name="Henrissat B."/>
            <person name="Grigoriev I.V."/>
            <person name="Hibbett D.S."/>
            <person name="Martin F."/>
        </authorList>
    </citation>
    <scope>NUCLEOTIDE SEQUENCE [LARGE SCALE GENOMIC DNA]</scope>
    <source>
        <strain evidence="3">MUT 4182</strain>
    </source>
</reference>
<evidence type="ECO:0000313" key="3">
    <source>
        <dbReference type="Proteomes" id="UP000054248"/>
    </source>
</evidence>
<dbReference type="OrthoDB" id="10513385at2759"/>
<organism evidence="2 3">
    <name type="scientific">Tulasnella calospora MUT 4182</name>
    <dbReference type="NCBI Taxonomy" id="1051891"/>
    <lineage>
        <taxon>Eukaryota</taxon>
        <taxon>Fungi</taxon>
        <taxon>Dikarya</taxon>
        <taxon>Basidiomycota</taxon>
        <taxon>Agaricomycotina</taxon>
        <taxon>Agaricomycetes</taxon>
        <taxon>Cantharellales</taxon>
        <taxon>Tulasnellaceae</taxon>
        <taxon>Tulasnella</taxon>
    </lineage>
</organism>
<feature type="region of interest" description="Disordered" evidence="1">
    <location>
        <begin position="1"/>
        <end position="48"/>
    </location>
</feature>
<gene>
    <name evidence="2" type="ORF">M407DRAFT_23925</name>
</gene>
<dbReference type="Gene3D" id="3.80.10.10">
    <property type="entry name" value="Ribonuclease Inhibitor"/>
    <property type="match status" value="1"/>
</dbReference>
<dbReference type="EMBL" id="KN823018">
    <property type="protein sequence ID" value="KIO26867.1"/>
    <property type="molecule type" value="Genomic_DNA"/>
</dbReference>
<keyword evidence="3" id="KW-1185">Reference proteome</keyword>
<dbReference type="AlphaFoldDB" id="A0A0C3LZR6"/>
<evidence type="ECO:0000256" key="1">
    <source>
        <dbReference type="SAM" id="MobiDB-lite"/>
    </source>
</evidence>
<feature type="compositionally biased region" description="Basic and acidic residues" evidence="1">
    <location>
        <begin position="25"/>
        <end position="37"/>
    </location>
</feature>